<dbReference type="PROSITE" id="PS50975">
    <property type="entry name" value="ATP_GRASP"/>
    <property type="match status" value="1"/>
</dbReference>
<dbReference type="PANTHER" id="PTHR21621">
    <property type="entry name" value="RIBOSOMAL PROTEIN S6 MODIFICATION PROTEIN"/>
    <property type="match status" value="1"/>
</dbReference>
<sequence>MSNPSNPKNPWLEAGPFRYVPGYINGRRQPCMIVAVKPTPQLVKALSSESSELSNRLDSFFNWWNEQLYATAKTTQPSADWSSLANHLAAGTTQVLRYLGLPLLDEVQVATPRAADEASQQWTSITLPLPHCEPGLVLDAWQLLVQVLSQTLQTKKLPEPLFRKQLDKLTEEKQHSISPLLLKAAYDLDLPVTPLKGIMTQFGHGRPSAWLEHTFTESSANLSVRIARNKHDTAIRLRQMCLPVAHHHKVANVNEALQAAQALGYPVVVKPLALDGGVGVAANLANQQEVRAAYAIAQKQSPRVLIEKHVAGRDYRLTVLDGEMIWAVERIPAGVVGDGQHSIEQLIAKENLTDHRRPGLQQTLKPLAINSEARQLLQSSNLQPQSVPAKGQFVALRRTANVANGGRPKVVTEQVHPDNAALAVRATQALRLDLTGVDLIIPDISRSWREPDNHGVVCEINAQPDLGSTTAAHLYPMVLQKRVKGSGRIPIIALLGAPSDELTTQVVAALQAQGLQSIGWSGHNRAGINDITLSTNGKTFAHSMMLLTDASVDALVLNVHDDELLKRGLPADKIDWLVLAGSTLSATQANPRLFQHLTGMLVPACQQVAIIEEARLNIEGLNNAAGDTNVQTLTTAQLLQALER</sequence>
<dbReference type="PANTHER" id="PTHR21621:SF0">
    <property type="entry name" value="BETA-CITRYLGLUTAMATE SYNTHASE B-RELATED"/>
    <property type="match status" value="1"/>
</dbReference>
<dbReference type="GO" id="GO:0008716">
    <property type="term" value="F:D-alanine-D-alanine ligase activity"/>
    <property type="evidence" value="ECO:0007669"/>
    <property type="project" value="InterPro"/>
</dbReference>
<dbReference type="Pfam" id="PF07478">
    <property type="entry name" value="Dala_Dala_lig_C"/>
    <property type="match status" value="1"/>
</dbReference>
<dbReference type="InterPro" id="IPR011095">
    <property type="entry name" value="Dala_Dala_lig_C"/>
</dbReference>
<keyword evidence="1" id="KW-0436">Ligase</keyword>
<evidence type="ECO:0000313" key="5">
    <source>
        <dbReference type="EMBL" id="MDN7124495.1"/>
    </source>
</evidence>
<accession>A0AAW7R1I9</accession>
<organism evidence="5 8">
    <name type="scientific">Pseudidiomarina terrestris</name>
    <dbReference type="NCBI Taxonomy" id="2820060"/>
    <lineage>
        <taxon>Bacteria</taxon>
        <taxon>Pseudomonadati</taxon>
        <taxon>Pseudomonadota</taxon>
        <taxon>Gammaproteobacteria</taxon>
        <taxon>Alteromonadales</taxon>
        <taxon>Idiomarinaceae</taxon>
        <taxon>Pseudidiomarina</taxon>
    </lineage>
</organism>
<evidence type="ECO:0000256" key="2">
    <source>
        <dbReference type="ARBA" id="ARBA00023211"/>
    </source>
</evidence>
<gene>
    <name evidence="5" type="ORF">J6I90_06340</name>
    <name evidence="6" type="ORF">J6I92_04965</name>
</gene>
<dbReference type="GO" id="GO:0005524">
    <property type="term" value="F:ATP binding"/>
    <property type="evidence" value="ECO:0007669"/>
    <property type="project" value="UniProtKB-UniRule"/>
</dbReference>
<dbReference type="GO" id="GO:0018169">
    <property type="term" value="F:ribosomal S6-glutamic acid ligase activity"/>
    <property type="evidence" value="ECO:0007669"/>
    <property type="project" value="TreeGrafter"/>
</dbReference>
<dbReference type="AlphaFoldDB" id="A0AAW7R1I9"/>
<comment type="caution">
    <text evidence="5">The sequence shown here is derived from an EMBL/GenBank/DDBJ whole genome shotgun (WGS) entry which is preliminary data.</text>
</comment>
<proteinExistence type="predicted"/>
<evidence type="ECO:0000313" key="7">
    <source>
        <dbReference type="Proteomes" id="UP001169491"/>
    </source>
</evidence>
<dbReference type="GO" id="GO:0046872">
    <property type="term" value="F:metal ion binding"/>
    <property type="evidence" value="ECO:0007669"/>
    <property type="project" value="InterPro"/>
</dbReference>
<feature type="domain" description="ATP-grasp" evidence="4">
    <location>
        <begin position="234"/>
        <end position="497"/>
    </location>
</feature>
<dbReference type="GO" id="GO:0005737">
    <property type="term" value="C:cytoplasm"/>
    <property type="evidence" value="ECO:0007669"/>
    <property type="project" value="TreeGrafter"/>
</dbReference>
<dbReference type="EMBL" id="JAGGJC010000001">
    <property type="protein sequence ID" value="MDN7129214.1"/>
    <property type="molecule type" value="Genomic_DNA"/>
</dbReference>
<protein>
    <recommendedName>
        <fullName evidence="4">ATP-grasp domain-containing protein</fullName>
    </recommendedName>
</protein>
<evidence type="ECO:0000256" key="1">
    <source>
        <dbReference type="ARBA" id="ARBA00022598"/>
    </source>
</evidence>
<keyword evidence="7" id="KW-1185">Reference proteome</keyword>
<name>A0AAW7R1I9_9GAMM</name>
<dbReference type="SUPFAM" id="SSF56059">
    <property type="entry name" value="Glutathione synthetase ATP-binding domain-like"/>
    <property type="match status" value="1"/>
</dbReference>
<dbReference type="GO" id="GO:0009432">
    <property type="term" value="P:SOS response"/>
    <property type="evidence" value="ECO:0007669"/>
    <property type="project" value="TreeGrafter"/>
</dbReference>
<keyword evidence="3" id="KW-0547">Nucleotide-binding</keyword>
<evidence type="ECO:0000313" key="6">
    <source>
        <dbReference type="EMBL" id="MDN7129214.1"/>
    </source>
</evidence>
<dbReference type="Proteomes" id="UP001169491">
    <property type="component" value="Unassembled WGS sequence"/>
</dbReference>
<evidence type="ECO:0000259" key="4">
    <source>
        <dbReference type="PROSITE" id="PS50975"/>
    </source>
</evidence>
<reference evidence="7 8" key="1">
    <citation type="submission" date="2021-03" db="EMBL/GenBank/DDBJ databases">
        <title>Pseudidiomarina terrestris, a new bacterium isolated from saline soil.</title>
        <authorList>
            <person name="Galisteo C."/>
            <person name="De La Haba R."/>
            <person name="Sanchez-Porro C."/>
            <person name="Ventosa A."/>
        </authorList>
    </citation>
    <scope>NUCLEOTIDE SEQUENCE [LARGE SCALE GENOMIC DNA]</scope>
    <source>
        <strain evidence="5 8">1APP75-32.1</strain>
        <strain evidence="7">1APR75-15</strain>
        <strain evidence="6">1ASR75-15</strain>
    </source>
</reference>
<evidence type="ECO:0000256" key="3">
    <source>
        <dbReference type="PROSITE-ProRule" id="PRU00409"/>
    </source>
</evidence>
<dbReference type="InterPro" id="IPR011761">
    <property type="entry name" value="ATP-grasp"/>
</dbReference>
<dbReference type="Proteomes" id="UP001169492">
    <property type="component" value="Unassembled WGS sequence"/>
</dbReference>
<keyword evidence="3" id="KW-0067">ATP-binding</keyword>
<keyword evidence="2" id="KW-0464">Manganese</keyword>
<dbReference type="EMBL" id="JAGGJB010000003">
    <property type="protein sequence ID" value="MDN7124495.1"/>
    <property type="molecule type" value="Genomic_DNA"/>
</dbReference>
<dbReference type="Gene3D" id="3.30.470.20">
    <property type="entry name" value="ATP-grasp fold, B domain"/>
    <property type="match status" value="2"/>
</dbReference>
<evidence type="ECO:0000313" key="8">
    <source>
        <dbReference type="Proteomes" id="UP001169492"/>
    </source>
</evidence>
<dbReference type="RefSeq" id="WP_301774448.1">
    <property type="nucleotide sequence ID" value="NZ_JAGGJB010000003.1"/>
</dbReference>